<proteinExistence type="inferred from homology"/>
<dbReference type="HAMAP" id="MF_00715">
    <property type="entry name" value="SlyX"/>
    <property type="match status" value="1"/>
</dbReference>
<accession>A0ABS0Y0H5</accession>
<evidence type="ECO:0000256" key="2">
    <source>
        <dbReference type="SAM" id="MobiDB-lite"/>
    </source>
</evidence>
<feature type="compositionally biased region" description="Pro residues" evidence="2">
    <location>
        <begin position="63"/>
        <end position="73"/>
    </location>
</feature>
<dbReference type="Proteomes" id="UP000620670">
    <property type="component" value="Unassembled WGS sequence"/>
</dbReference>
<comment type="caution">
    <text evidence="3">The sequence shown here is derived from an EMBL/GenBank/DDBJ whole genome shotgun (WGS) entry which is preliminary data.</text>
</comment>
<dbReference type="Pfam" id="PF04102">
    <property type="entry name" value="SlyX"/>
    <property type="match status" value="1"/>
</dbReference>
<dbReference type="EMBL" id="JAELXT010000008">
    <property type="protein sequence ID" value="MBJ6125802.1"/>
    <property type="molecule type" value="Genomic_DNA"/>
</dbReference>
<dbReference type="InterPro" id="IPR007236">
    <property type="entry name" value="SlyX"/>
</dbReference>
<comment type="similarity">
    <text evidence="1">Belongs to the SlyX family.</text>
</comment>
<sequence>MTDPDAVNARIEALEVRVAYQDKVIEDLNQAVIDQWKKIDALRRQLAEVQDRVEVVEDSAGGPRPPEPPPPHY</sequence>
<evidence type="ECO:0000313" key="4">
    <source>
        <dbReference type="Proteomes" id="UP000620670"/>
    </source>
</evidence>
<reference evidence="4" key="1">
    <citation type="submission" date="2020-12" db="EMBL/GenBank/DDBJ databases">
        <title>Hymenobacter sp.</title>
        <authorList>
            <person name="Kim M.K."/>
        </authorList>
    </citation>
    <scope>NUCLEOTIDE SEQUENCE [LARGE SCALE GENOMIC DNA]</scope>
    <source>
        <strain evidence="4">BT325</strain>
    </source>
</reference>
<protein>
    <recommendedName>
        <fullName evidence="1">Protein SlyX homolog</fullName>
    </recommendedName>
</protein>
<evidence type="ECO:0000256" key="1">
    <source>
        <dbReference type="HAMAP-Rule" id="MF_00715"/>
    </source>
</evidence>
<dbReference type="Gene3D" id="1.20.5.300">
    <property type="match status" value="1"/>
</dbReference>
<dbReference type="RefSeq" id="WP_199048894.1">
    <property type="nucleotide sequence ID" value="NZ_JAELXT010000008.1"/>
</dbReference>
<keyword evidence="4" id="KW-1185">Reference proteome</keyword>
<name>A0ABS0Y0H5_9HYPH</name>
<organism evidence="3 4">
    <name type="scientific">Microvirga splendida</name>
    <dbReference type="NCBI Taxonomy" id="2795727"/>
    <lineage>
        <taxon>Bacteria</taxon>
        <taxon>Pseudomonadati</taxon>
        <taxon>Pseudomonadota</taxon>
        <taxon>Alphaproteobacteria</taxon>
        <taxon>Hyphomicrobiales</taxon>
        <taxon>Methylobacteriaceae</taxon>
        <taxon>Microvirga</taxon>
    </lineage>
</organism>
<feature type="region of interest" description="Disordered" evidence="2">
    <location>
        <begin position="53"/>
        <end position="73"/>
    </location>
</feature>
<gene>
    <name evidence="1" type="primary">slyX</name>
    <name evidence="3" type="ORF">JAO75_10335</name>
</gene>
<dbReference type="PANTHER" id="PTHR36508">
    <property type="entry name" value="PROTEIN SLYX"/>
    <property type="match status" value="1"/>
</dbReference>
<dbReference type="PANTHER" id="PTHR36508:SF1">
    <property type="entry name" value="PROTEIN SLYX"/>
    <property type="match status" value="1"/>
</dbReference>
<evidence type="ECO:0000313" key="3">
    <source>
        <dbReference type="EMBL" id="MBJ6125802.1"/>
    </source>
</evidence>